<proteinExistence type="predicted"/>
<dbReference type="GeneID" id="84593302"/>
<protein>
    <submittedName>
        <fullName evidence="1">Uncharacterized protein</fullName>
    </submittedName>
</protein>
<reference evidence="1" key="1">
    <citation type="submission" date="2025-02" db="EMBL/GenBank/DDBJ databases">
        <authorList>
            <consortium name="NCBI Genome Project"/>
        </authorList>
    </citation>
    <scope>NUCLEOTIDE SEQUENCE</scope>
</reference>
<dbReference type="KEGG" id="ang:An16g00570"/>
<dbReference type="AlphaFoldDB" id="A0AAJ8E2M1"/>
<accession>A0AAJ8E2M1</accession>
<dbReference type="RefSeq" id="XP_059604732.1">
    <property type="nucleotide sequence ID" value="XM_059744878.1"/>
</dbReference>
<name>A0AAJ8E2M1_ASPNG</name>
<gene>
    <name evidence="1" type="ORF">An16g00570</name>
</gene>
<dbReference type="VEuPathDB" id="FungiDB:An16g00570"/>
<reference evidence="1" key="2">
    <citation type="submission" date="2025-08" db="UniProtKB">
        <authorList>
            <consortium name="RefSeq"/>
        </authorList>
    </citation>
    <scope>IDENTIFICATION</scope>
</reference>
<organism evidence="1">
    <name type="scientific">Aspergillus niger</name>
    <dbReference type="NCBI Taxonomy" id="5061"/>
    <lineage>
        <taxon>Eukaryota</taxon>
        <taxon>Fungi</taxon>
        <taxon>Dikarya</taxon>
        <taxon>Ascomycota</taxon>
        <taxon>Pezizomycotina</taxon>
        <taxon>Eurotiomycetes</taxon>
        <taxon>Eurotiomycetidae</taxon>
        <taxon>Eurotiales</taxon>
        <taxon>Aspergillaceae</taxon>
        <taxon>Aspergillus</taxon>
        <taxon>Aspergillus subgen. Circumdati</taxon>
    </lineage>
</organism>
<evidence type="ECO:0000313" key="1">
    <source>
        <dbReference type="RefSeq" id="XP_059604732.1"/>
    </source>
</evidence>
<sequence>MARSRPLDHCFRSRDKKPACTVQSPGLLIKFNPFAQYPATSHPPRAFHASSIRYTGSSVFSHRKF</sequence>